<dbReference type="GO" id="GO:0005634">
    <property type="term" value="C:nucleus"/>
    <property type="evidence" value="ECO:0007669"/>
    <property type="project" value="UniProtKB-ARBA"/>
</dbReference>
<dbReference type="EMBL" id="JBFOLK010000001">
    <property type="protein sequence ID" value="KAL2541062.1"/>
    <property type="molecule type" value="Genomic_DNA"/>
</dbReference>
<dbReference type="Gene3D" id="1.10.20.10">
    <property type="entry name" value="Histone, subunit A"/>
    <property type="match status" value="1"/>
</dbReference>
<evidence type="ECO:0000256" key="1">
    <source>
        <dbReference type="ARBA" id="ARBA00002001"/>
    </source>
</evidence>
<dbReference type="PANTHER" id="PTHR23428">
    <property type="entry name" value="HISTONE H2B"/>
    <property type="match status" value="1"/>
</dbReference>
<dbReference type="InterPro" id="IPR000558">
    <property type="entry name" value="Histone_H2B"/>
</dbReference>
<evidence type="ECO:0000313" key="6">
    <source>
        <dbReference type="Proteomes" id="UP001604336"/>
    </source>
</evidence>
<organism evidence="5 6">
    <name type="scientific">Abeliophyllum distichum</name>
    <dbReference type="NCBI Taxonomy" id="126358"/>
    <lineage>
        <taxon>Eukaryota</taxon>
        <taxon>Viridiplantae</taxon>
        <taxon>Streptophyta</taxon>
        <taxon>Embryophyta</taxon>
        <taxon>Tracheophyta</taxon>
        <taxon>Spermatophyta</taxon>
        <taxon>Magnoliopsida</taxon>
        <taxon>eudicotyledons</taxon>
        <taxon>Gunneridae</taxon>
        <taxon>Pentapetalae</taxon>
        <taxon>asterids</taxon>
        <taxon>lamiids</taxon>
        <taxon>Lamiales</taxon>
        <taxon>Oleaceae</taxon>
        <taxon>Forsythieae</taxon>
        <taxon>Abeliophyllum</taxon>
    </lineage>
</organism>
<comment type="caution">
    <text evidence="5">The sequence shown here is derived from an EMBL/GenBank/DDBJ whole genome shotgun (WGS) entry which is preliminary data.</text>
</comment>
<feature type="compositionally biased region" description="Basic and acidic residues" evidence="3">
    <location>
        <begin position="102"/>
        <end position="114"/>
    </location>
</feature>
<comment type="similarity">
    <text evidence="2">Belongs to the histone H2B family.</text>
</comment>
<evidence type="ECO:0000256" key="3">
    <source>
        <dbReference type="SAM" id="MobiDB-lite"/>
    </source>
</evidence>
<sequence length="236" mass="26246">MAPKKRPGKVVKTVVEETKKVVEETKKVVVTQAGKEKEKVELVSSSIKEKEIVEVFTSSTEKGPVIRSVPVQDNEEPPQQQDEEETQPASEPESTPQPAKLETPKKKEENEEKKRKSPQVKEGVKEKGKRKRKRGRAGGEGGEGYKRYLFKVMKQVHPDMGISSMAMTIINNLMSDMFERIAYEATRLLKITGRTTLSSREIQGAVKLVLPGELGKHAIAEGTKAVSTYISSISKN</sequence>
<name>A0ABD1VUJ3_9LAMI</name>
<evidence type="ECO:0000313" key="5">
    <source>
        <dbReference type="EMBL" id="KAL2541062.1"/>
    </source>
</evidence>
<reference evidence="6" key="1">
    <citation type="submission" date="2024-07" db="EMBL/GenBank/DDBJ databases">
        <title>Two chromosome-level genome assemblies of Korean endemic species Abeliophyllum distichum and Forsythia ovata (Oleaceae).</title>
        <authorList>
            <person name="Jang H."/>
        </authorList>
    </citation>
    <scope>NUCLEOTIDE SEQUENCE [LARGE SCALE GENOMIC DNA]</scope>
</reference>
<feature type="domain" description="Core Histone H2A/H2B/H3" evidence="4">
    <location>
        <begin position="129"/>
        <end position="208"/>
    </location>
</feature>
<feature type="compositionally biased region" description="Acidic residues" evidence="3">
    <location>
        <begin position="73"/>
        <end position="86"/>
    </location>
</feature>
<feature type="region of interest" description="Disordered" evidence="3">
    <location>
        <begin position="54"/>
        <end position="141"/>
    </location>
</feature>
<feature type="compositionally biased region" description="Basic residues" evidence="3">
    <location>
        <begin position="127"/>
        <end position="136"/>
    </location>
</feature>
<dbReference type="Pfam" id="PF00125">
    <property type="entry name" value="Histone"/>
    <property type="match status" value="1"/>
</dbReference>
<dbReference type="AlphaFoldDB" id="A0ABD1VUJ3"/>
<accession>A0ABD1VUJ3</accession>
<protein>
    <submittedName>
        <fullName evidence="5">Histone H2B.2</fullName>
    </submittedName>
</protein>
<gene>
    <name evidence="5" type="ORF">Adt_02040</name>
</gene>
<dbReference type="InterPro" id="IPR007125">
    <property type="entry name" value="H2A/H2B/H3"/>
</dbReference>
<dbReference type="InterPro" id="IPR009072">
    <property type="entry name" value="Histone-fold"/>
</dbReference>
<proteinExistence type="inferred from homology"/>
<evidence type="ECO:0000259" key="4">
    <source>
        <dbReference type="Pfam" id="PF00125"/>
    </source>
</evidence>
<dbReference type="SMART" id="SM00427">
    <property type="entry name" value="H2B"/>
    <property type="match status" value="1"/>
</dbReference>
<dbReference type="FunFam" id="1.10.20.10:FF:000043">
    <property type="entry name" value="Histone H2B"/>
    <property type="match status" value="1"/>
</dbReference>
<dbReference type="SUPFAM" id="SSF47113">
    <property type="entry name" value="Histone-fold"/>
    <property type="match status" value="1"/>
</dbReference>
<evidence type="ECO:0000256" key="2">
    <source>
        <dbReference type="ARBA" id="ARBA00006846"/>
    </source>
</evidence>
<dbReference type="PRINTS" id="PR00621">
    <property type="entry name" value="HISTONEH2B"/>
</dbReference>
<dbReference type="Proteomes" id="UP001604336">
    <property type="component" value="Unassembled WGS sequence"/>
</dbReference>
<comment type="function">
    <text evidence="1">Core component of nucleosome. Nucleosomes wrap and compact DNA into chromatin, limiting DNA accessibility to the cellular machineries which require DNA as a template. Histones thereby play a central role in transcription regulation, DNA repair, DNA replication and chromosomal stability. DNA accessibility is regulated via a complex set of post-translational modifications of histones, also called histone code, and nucleosome remodeling.</text>
</comment>
<keyword evidence="6" id="KW-1185">Reference proteome</keyword>
<dbReference type="CDD" id="cd22910">
    <property type="entry name" value="HFD_H2B"/>
    <property type="match status" value="1"/>
</dbReference>